<proteinExistence type="predicted"/>
<dbReference type="Pfam" id="PF10276">
    <property type="entry name" value="zf-CHCC"/>
    <property type="match status" value="1"/>
</dbReference>
<keyword evidence="5" id="KW-1185">Reference proteome</keyword>
<dbReference type="GO" id="GO:0006120">
    <property type="term" value="P:mitochondrial electron transport, NADH to ubiquinone"/>
    <property type="evidence" value="ECO:0007669"/>
    <property type="project" value="TreeGrafter"/>
</dbReference>
<protein>
    <recommendedName>
        <fullName evidence="3">Zinc finger CHCC-type domain-containing protein</fullName>
    </recommendedName>
</protein>
<evidence type="ECO:0000313" key="4">
    <source>
        <dbReference type="EMBL" id="KLO14460.1"/>
    </source>
</evidence>
<gene>
    <name evidence="4" type="ORF">SCHPADRAFT_826313</name>
</gene>
<sequence length="187" mass="20485">MLSRTAQRASHVARLVSRSLASQSSSSVPTATPLATTPASASAQSPNLSKPWSTSQRRRDDAYSEARFEQTALDFQPQPLSAMEMIHSEPIRIVHGRKAVCDGGVGPLGHPKVFINLDKPGPKACGYVLPLAFPFLFLSPPHPISNCRSSFLWASSLTLYETFLPITVIWQLLVRPNSSQMPVRLTF</sequence>
<dbReference type="PANTHER" id="PTHR13156:SF0">
    <property type="entry name" value="NADH DEHYDROGENASE [UBIQUINONE] IRON-SULFUR PROTEIN 6, MITOCHONDRIAL"/>
    <property type="match status" value="1"/>
</dbReference>
<accession>A0A0H2RR85</accession>
<evidence type="ECO:0000313" key="5">
    <source>
        <dbReference type="Proteomes" id="UP000053477"/>
    </source>
</evidence>
<feature type="compositionally biased region" description="Low complexity" evidence="1">
    <location>
        <begin position="13"/>
        <end position="46"/>
    </location>
</feature>
<reference evidence="4 5" key="1">
    <citation type="submission" date="2015-04" db="EMBL/GenBank/DDBJ databases">
        <title>Complete genome sequence of Schizopora paradoxa KUC8140, a cosmopolitan wood degrader in East Asia.</title>
        <authorList>
            <consortium name="DOE Joint Genome Institute"/>
            <person name="Min B."/>
            <person name="Park H."/>
            <person name="Jang Y."/>
            <person name="Kim J.-J."/>
            <person name="Kim K.H."/>
            <person name="Pangilinan J."/>
            <person name="Lipzen A."/>
            <person name="Riley R."/>
            <person name="Grigoriev I.V."/>
            <person name="Spatafora J.W."/>
            <person name="Choi I.-G."/>
        </authorList>
    </citation>
    <scope>NUCLEOTIDE SEQUENCE [LARGE SCALE GENOMIC DNA]</scope>
    <source>
        <strain evidence="4 5">KUC8140</strain>
    </source>
</reference>
<evidence type="ECO:0000256" key="2">
    <source>
        <dbReference type="SAM" id="Phobius"/>
    </source>
</evidence>
<dbReference type="InParanoid" id="A0A0H2RR85"/>
<organism evidence="4 5">
    <name type="scientific">Schizopora paradoxa</name>
    <dbReference type="NCBI Taxonomy" id="27342"/>
    <lineage>
        <taxon>Eukaryota</taxon>
        <taxon>Fungi</taxon>
        <taxon>Dikarya</taxon>
        <taxon>Basidiomycota</taxon>
        <taxon>Agaricomycotina</taxon>
        <taxon>Agaricomycetes</taxon>
        <taxon>Hymenochaetales</taxon>
        <taxon>Schizoporaceae</taxon>
        <taxon>Schizopora</taxon>
    </lineage>
</organism>
<dbReference type="Gene3D" id="2.60.260.40">
    <property type="entry name" value="q5lls5 like domains"/>
    <property type="match status" value="1"/>
</dbReference>
<feature type="region of interest" description="Disordered" evidence="1">
    <location>
        <begin position="1"/>
        <end position="63"/>
    </location>
</feature>
<evidence type="ECO:0000259" key="3">
    <source>
        <dbReference type="Pfam" id="PF10276"/>
    </source>
</evidence>
<dbReference type="InterPro" id="IPR019401">
    <property type="entry name" value="Znf_CHCC"/>
</dbReference>
<dbReference type="Proteomes" id="UP000053477">
    <property type="component" value="Unassembled WGS sequence"/>
</dbReference>
<dbReference type="GO" id="GO:0005739">
    <property type="term" value="C:mitochondrion"/>
    <property type="evidence" value="ECO:0007669"/>
    <property type="project" value="GOC"/>
</dbReference>
<name>A0A0H2RR85_9AGAM</name>
<evidence type="ECO:0000256" key="1">
    <source>
        <dbReference type="SAM" id="MobiDB-lite"/>
    </source>
</evidence>
<dbReference type="STRING" id="27342.A0A0H2RR85"/>
<feature type="transmembrane region" description="Helical" evidence="2">
    <location>
        <begin position="151"/>
        <end position="174"/>
    </location>
</feature>
<feature type="domain" description="Zinc finger CHCC-type" evidence="3">
    <location>
        <begin position="96"/>
        <end position="127"/>
    </location>
</feature>
<dbReference type="OrthoDB" id="307899at2759"/>
<keyword evidence="2" id="KW-1133">Transmembrane helix</keyword>
<dbReference type="AlphaFoldDB" id="A0A0H2RR85"/>
<dbReference type="EMBL" id="KQ085943">
    <property type="protein sequence ID" value="KLO14460.1"/>
    <property type="molecule type" value="Genomic_DNA"/>
</dbReference>
<keyword evidence="2" id="KW-0472">Membrane</keyword>
<keyword evidence="2" id="KW-0812">Transmembrane</keyword>
<dbReference type="PANTHER" id="PTHR13156">
    <property type="entry name" value="NADH-UBIQUINONE OXIDOREDUCTASE 13 KD-A SUBUNIT"/>
    <property type="match status" value="1"/>
</dbReference>